<evidence type="ECO:0008006" key="3">
    <source>
        <dbReference type="Google" id="ProtNLM"/>
    </source>
</evidence>
<dbReference type="InterPro" id="IPR029063">
    <property type="entry name" value="SAM-dependent_MTases_sf"/>
</dbReference>
<reference evidence="1 2" key="1">
    <citation type="submission" date="2023-10" db="EMBL/GenBank/DDBJ databases">
        <title>Two novel species belonging to the OM43/NOR5 clade.</title>
        <authorList>
            <person name="Park M."/>
        </authorList>
    </citation>
    <scope>NUCLEOTIDE SEQUENCE [LARGE SCALE GENOMIC DNA]</scope>
    <source>
        <strain evidence="1 2">IMCC43200</strain>
    </source>
</reference>
<gene>
    <name evidence="1" type="ORF">R0135_15490</name>
</gene>
<proteinExistence type="predicted"/>
<evidence type="ECO:0000313" key="2">
    <source>
        <dbReference type="Proteomes" id="UP001626537"/>
    </source>
</evidence>
<dbReference type="Pfam" id="PF13489">
    <property type="entry name" value="Methyltransf_23"/>
    <property type="match status" value="1"/>
</dbReference>
<dbReference type="EMBL" id="CP136864">
    <property type="protein sequence ID" value="WOJ93172.1"/>
    <property type="molecule type" value="Genomic_DNA"/>
</dbReference>
<dbReference type="Proteomes" id="UP001626537">
    <property type="component" value="Chromosome"/>
</dbReference>
<dbReference type="SUPFAM" id="SSF53335">
    <property type="entry name" value="S-adenosyl-L-methionine-dependent methyltransferases"/>
    <property type="match status" value="1"/>
</dbReference>
<dbReference type="Gene3D" id="3.40.50.150">
    <property type="entry name" value="Vaccinia Virus protein VP39"/>
    <property type="match status" value="1"/>
</dbReference>
<keyword evidence="2" id="KW-1185">Reference proteome</keyword>
<accession>A0ABZ0I0Z5</accession>
<name>A0ABZ0I0Z5_9GAMM</name>
<protein>
    <recommendedName>
        <fullName evidence="3">Methyltransferase domain-containing protein</fullName>
    </recommendedName>
</protein>
<organism evidence="1 2">
    <name type="scientific">Congregibacter variabilis</name>
    <dbReference type="NCBI Taxonomy" id="3081200"/>
    <lineage>
        <taxon>Bacteria</taxon>
        <taxon>Pseudomonadati</taxon>
        <taxon>Pseudomonadota</taxon>
        <taxon>Gammaproteobacteria</taxon>
        <taxon>Cellvibrionales</taxon>
        <taxon>Halieaceae</taxon>
        <taxon>Congregibacter</taxon>
    </lineage>
</organism>
<sequence length="308" mass="34163">MQSFKLTYRAGKLLREKGILAVAKAAFHYFRPLRAASWPALRGEMSGRDVIEVGGPSSIFSHRGILPVYTVAQSVDNCTFSPNTIWSENTEPGDTFSYCKGKANGYQFFGEASQLSNIINRPYECLISSHVIEHLANPIAALNDWKNALTENGLLLLVVPHKEGTFDHKRSTTAIDHLIEDFVNDTGEDDLTHLDEILNYHDFTKDPGAKSVEEFAVQARANLAVRGLHHHVFTAPLVAQMLDYSNYQIESIELLSPLHIVVVARSLPAESGRANNSEYLTVDANYLKLSPFSSDKFDAQKFDAVHGG</sequence>
<dbReference type="RefSeq" id="WP_407347830.1">
    <property type="nucleotide sequence ID" value="NZ_CP136864.1"/>
</dbReference>
<evidence type="ECO:0000313" key="1">
    <source>
        <dbReference type="EMBL" id="WOJ93172.1"/>
    </source>
</evidence>